<dbReference type="PANTHER" id="PTHR12589:SF8">
    <property type="entry name" value="6-CARBOXY-5,6,7,8-TETRAHYDROPTERIN SYNTHASE"/>
    <property type="match status" value="1"/>
</dbReference>
<feature type="binding site" evidence="7">
    <location>
        <position position="27"/>
    </location>
    <ligand>
        <name>Zn(2+)</name>
        <dbReference type="ChEBI" id="CHEBI:29105"/>
    </ligand>
</feature>
<gene>
    <name evidence="8" type="primary">queD</name>
    <name evidence="8" type="ORF">PRVXT_002273</name>
</gene>
<keyword evidence="5 7" id="KW-0479">Metal-binding</keyword>
<dbReference type="GO" id="GO:0008616">
    <property type="term" value="P:tRNA queuosine(34) biosynthetic process"/>
    <property type="evidence" value="ECO:0007669"/>
    <property type="project" value="UniProtKB-KW"/>
</dbReference>
<accession>A0AAU7VJK7</accession>
<sequence length="145" mass="16748">MFILKAEVQFDLAHYLSNYEGKCSNIHGHRYRLIAKVKGEDVKKEGQLRGMVEDFGTIKKALKEIEDYFDHKLIVEDDEVGQGLIKGIENSPQSFKILTVPYRPTAEEMSRHIYHMLKDKGLDIHEVELFETPTNSCIYTEADND</sequence>
<evidence type="ECO:0000256" key="7">
    <source>
        <dbReference type="PIRSR" id="PIRSR006113-2"/>
    </source>
</evidence>
<dbReference type="EMBL" id="CP158367">
    <property type="protein sequence ID" value="XBX74243.1"/>
    <property type="molecule type" value="Genomic_DNA"/>
</dbReference>
<comment type="pathway">
    <text evidence="1 5">Purine metabolism; 7-cyano-7-deazaguanine biosynthesis.</text>
</comment>
<comment type="cofactor">
    <cofactor evidence="5 7">
        <name>Zn(2+)</name>
        <dbReference type="ChEBI" id="CHEBI:29105"/>
    </cofactor>
    <text evidence="5 7">Binds 1 zinc ion per subunit.</text>
</comment>
<comment type="catalytic activity">
    <reaction evidence="4 5">
        <text>7,8-dihydroneopterin 3'-triphosphate + H2O = 6-carboxy-5,6,7,8-tetrahydropterin + triphosphate + acetaldehyde + 2 H(+)</text>
        <dbReference type="Rhea" id="RHEA:27966"/>
        <dbReference type="ChEBI" id="CHEBI:15343"/>
        <dbReference type="ChEBI" id="CHEBI:15377"/>
        <dbReference type="ChEBI" id="CHEBI:15378"/>
        <dbReference type="ChEBI" id="CHEBI:18036"/>
        <dbReference type="ChEBI" id="CHEBI:58462"/>
        <dbReference type="ChEBI" id="CHEBI:61032"/>
        <dbReference type="EC" id="4.1.2.50"/>
    </reaction>
</comment>
<evidence type="ECO:0000256" key="5">
    <source>
        <dbReference type="PIRNR" id="PIRNR006113"/>
    </source>
</evidence>
<keyword evidence="5 8" id="KW-0456">Lyase</keyword>
<protein>
    <recommendedName>
        <fullName evidence="3 5">6-carboxy-5,6,7,8-tetrahydropterin synthase</fullName>
        <ecNumber evidence="5">4.-.-.-</ecNumber>
    </recommendedName>
</protein>
<feature type="active site" description="Proton acceptor" evidence="6">
    <location>
        <position position="23"/>
    </location>
</feature>
<reference evidence="8" key="1">
    <citation type="journal article" date="2013" name="Extremophiles">
        <title>Proteinivorax tanatarense gen. nov., sp. nov., an anaerobic, haloalkaliphilic, proteolytic bacterium isolated from a decaying algal bloom, and proposal of Proteinivoraceae fam. nov.</title>
        <authorList>
            <person name="Kevbrin V."/>
            <person name="Boltyanskaya Y."/>
            <person name="Zhilina T."/>
            <person name="Kolganova T."/>
            <person name="Lavrentjeva E."/>
            <person name="Kuznetsov B."/>
        </authorList>
    </citation>
    <scope>NUCLEOTIDE SEQUENCE</scope>
    <source>
        <strain evidence="8">Z-910T</strain>
    </source>
</reference>
<evidence type="ECO:0000256" key="3">
    <source>
        <dbReference type="ARBA" id="ARBA00018141"/>
    </source>
</evidence>
<evidence type="ECO:0000256" key="2">
    <source>
        <dbReference type="ARBA" id="ARBA00008900"/>
    </source>
</evidence>
<feature type="binding site" evidence="7">
    <location>
        <position position="29"/>
    </location>
    <ligand>
        <name>Zn(2+)</name>
        <dbReference type="ChEBI" id="CHEBI:29105"/>
    </ligand>
</feature>
<feature type="active site" description="Charge relay system" evidence="6">
    <location>
        <position position="71"/>
    </location>
</feature>
<evidence type="ECO:0000256" key="6">
    <source>
        <dbReference type="PIRSR" id="PIRSR006113-1"/>
    </source>
</evidence>
<name>A0AAU7VJK7_9FIRM</name>
<dbReference type="GO" id="GO:0046872">
    <property type="term" value="F:metal ion binding"/>
    <property type="evidence" value="ECO:0007669"/>
    <property type="project" value="UniProtKB-KW"/>
</dbReference>
<dbReference type="PIRSF" id="PIRSF006113">
    <property type="entry name" value="PTP_synth"/>
    <property type="match status" value="1"/>
</dbReference>
<comment type="similarity">
    <text evidence="2 5">Belongs to the PTPS family. QueD subfamily.</text>
</comment>
<dbReference type="AlphaFoldDB" id="A0AAU7VJK7"/>
<dbReference type="InterPro" id="IPR038418">
    <property type="entry name" value="6-PTP_synth/QueD_sf"/>
</dbReference>
<feature type="binding site" evidence="7">
    <location>
        <position position="14"/>
    </location>
    <ligand>
        <name>Zn(2+)</name>
        <dbReference type="ChEBI" id="CHEBI:29105"/>
    </ligand>
</feature>
<dbReference type="SUPFAM" id="SSF55620">
    <property type="entry name" value="Tetrahydrobiopterin biosynthesis enzymes-like"/>
    <property type="match status" value="1"/>
</dbReference>
<proteinExistence type="inferred from homology"/>
<dbReference type="EC" id="4.-.-.-" evidence="5"/>
<organism evidence="8">
    <name type="scientific">Proteinivorax tanatarense</name>
    <dbReference type="NCBI Taxonomy" id="1260629"/>
    <lineage>
        <taxon>Bacteria</taxon>
        <taxon>Bacillati</taxon>
        <taxon>Bacillota</taxon>
        <taxon>Clostridia</taxon>
        <taxon>Eubacteriales</taxon>
        <taxon>Proteinivoracaceae</taxon>
        <taxon>Proteinivorax</taxon>
    </lineage>
</organism>
<dbReference type="NCBIfam" id="TIGR03367">
    <property type="entry name" value="queuosine_QueD"/>
    <property type="match status" value="1"/>
</dbReference>
<evidence type="ECO:0000256" key="1">
    <source>
        <dbReference type="ARBA" id="ARBA00005061"/>
    </source>
</evidence>
<feature type="active site" description="Charge relay system" evidence="6">
    <location>
        <position position="131"/>
    </location>
</feature>
<keyword evidence="5" id="KW-0671">Queuosine biosynthesis</keyword>
<dbReference type="GO" id="GO:0070497">
    <property type="term" value="F:6-carboxytetrahydropterin synthase activity"/>
    <property type="evidence" value="ECO:0007669"/>
    <property type="project" value="UniProtKB-EC"/>
</dbReference>
<keyword evidence="5 7" id="KW-0862">Zinc</keyword>
<dbReference type="PANTHER" id="PTHR12589">
    <property type="entry name" value="PYRUVOYL TETRAHYDROBIOPTERIN SYNTHASE"/>
    <property type="match status" value="1"/>
</dbReference>
<reference evidence="8" key="2">
    <citation type="submission" date="2024-06" db="EMBL/GenBank/DDBJ databases">
        <authorList>
            <person name="Petrova K.O."/>
            <person name="Toshchakov S.V."/>
            <person name="Boltjanskaja Y.V."/>
            <person name="Kevbrin V."/>
        </authorList>
    </citation>
    <scope>NUCLEOTIDE SEQUENCE</scope>
    <source>
        <strain evidence="8">Z-910T</strain>
    </source>
</reference>
<dbReference type="Pfam" id="PF01242">
    <property type="entry name" value="PTPS"/>
    <property type="match status" value="1"/>
</dbReference>
<dbReference type="RefSeq" id="WP_350342997.1">
    <property type="nucleotide sequence ID" value="NZ_CP158367.1"/>
</dbReference>
<dbReference type="Gene3D" id="3.30.479.10">
    <property type="entry name" value="6-pyruvoyl tetrahydropterin synthase/QueD"/>
    <property type="match status" value="1"/>
</dbReference>
<evidence type="ECO:0000313" key="8">
    <source>
        <dbReference type="EMBL" id="XBX74243.1"/>
    </source>
</evidence>
<dbReference type="InterPro" id="IPR007115">
    <property type="entry name" value="6-PTP_synth/QueD"/>
</dbReference>
<evidence type="ECO:0000256" key="4">
    <source>
        <dbReference type="ARBA" id="ARBA00048807"/>
    </source>
</evidence>